<reference evidence="1 2" key="1">
    <citation type="journal article" date="2014" name="BMC Genomics">
        <title>Comparison of environmental and isolate Sulfobacillus genomes reveals diverse carbon, sulfur, nitrogen, and hydrogen metabolisms.</title>
        <authorList>
            <person name="Justice N.B."/>
            <person name="Norman A."/>
            <person name="Brown C.T."/>
            <person name="Singh A."/>
            <person name="Thomas B.C."/>
            <person name="Banfield J.F."/>
        </authorList>
    </citation>
    <scope>NUCLEOTIDE SEQUENCE [LARGE SCALE GENOMIC DNA]</scope>
    <source>
        <strain evidence="1">AMDSBA5</strain>
    </source>
</reference>
<evidence type="ECO:0000313" key="2">
    <source>
        <dbReference type="Proteomes" id="UP000242705"/>
    </source>
</evidence>
<dbReference type="Pfam" id="PF04250">
    <property type="entry name" value="DUF429"/>
    <property type="match status" value="1"/>
</dbReference>
<dbReference type="AlphaFoldDB" id="A0A2T2WLL1"/>
<comment type="caution">
    <text evidence="1">The sequence shown here is derived from an EMBL/GenBank/DDBJ whole genome shotgun (WGS) entry which is preliminary data.</text>
</comment>
<sequence length="305" mass="34451">MVLVPAAPNKSITDIYGIDMSNDPSKIGFCHLHRPLDGHSWQLCRLASVQSFMYDVYKSYITILPKEDNHADIIYSLFLQWLDNELTVKPTLAIGVDLPLTWTPYERKLFESSHTQISSQWFPPHHMDATSNDVERDLDKQFKEILKNSKVANNTRTVDSNVLSPIADKIFRTILQWRAFPFKKSDLYYSPQPIPQVQAARIHETFPKVSLALWGLTNSSYKGQGQESVNKEKRKEILRQLFNKSIFHQNSYDAQEYADNDKGGNLLDALVCAIALAECCTGQGCVLTADDGWAYLGGTCLGSNA</sequence>
<protein>
    <recommendedName>
        <fullName evidence="3">DUF429 domain-containing protein</fullName>
    </recommendedName>
</protein>
<accession>A0A2T2WLL1</accession>
<dbReference type="InterPro" id="IPR007362">
    <property type="entry name" value="DUF429"/>
</dbReference>
<dbReference type="EMBL" id="PXYX01000074">
    <property type="protein sequence ID" value="PSR23106.1"/>
    <property type="molecule type" value="Genomic_DNA"/>
</dbReference>
<proteinExistence type="predicted"/>
<dbReference type="Proteomes" id="UP000242705">
    <property type="component" value="Unassembled WGS sequence"/>
</dbReference>
<name>A0A2T2WLL1_SULTH</name>
<evidence type="ECO:0008006" key="3">
    <source>
        <dbReference type="Google" id="ProtNLM"/>
    </source>
</evidence>
<evidence type="ECO:0000313" key="1">
    <source>
        <dbReference type="EMBL" id="PSR23106.1"/>
    </source>
</evidence>
<organism evidence="1 2">
    <name type="scientific">Sulfobacillus thermosulfidooxidans</name>
    <dbReference type="NCBI Taxonomy" id="28034"/>
    <lineage>
        <taxon>Bacteria</taxon>
        <taxon>Bacillati</taxon>
        <taxon>Bacillota</taxon>
        <taxon>Clostridia</taxon>
        <taxon>Eubacteriales</taxon>
        <taxon>Clostridiales Family XVII. Incertae Sedis</taxon>
        <taxon>Sulfobacillus</taxon>
    </lineage>
</organism>
<gene>
    <name evidence="1" type="ORF">C7B47_16140</name>
</gene>